<reference evidence="5" key="1">
    <citation type="submission" date="2019-11" db="EMBL/GenBank/DDBJ databases">
        <title>Isolation and characterization of a novel species in the genus Sulfuriferula.</title>
        <authorList>
            <person name="Mochizuki J."/>
            <person name="Kojima H."/>
            <person name="Fukui M."/>
        </authorList>
    </citation>
    <scope>NUCLEOTIDE SEQUENCE [LARGE SCALE GENOMIC DNA]</scope>
    <source>
        <strain evidence="5">SGTM</strain>
    </source>
</reference>
<keyword evidence="2" id="KW-0012">Acyltransferase</keyword>
<dbReference type="Pfam" id="PF00583">
    <property type="entry name" value="Acetyltransf_1"/>
    <property type="match status" value="1"/>
</dbReference>
<dbReference type="PANTHER" id="PTHR43877:SF2">
    <property type="entry name" value="AMINOALKYLPHOSPHONATE N-ACETYLTRANSFERASE-RELATED"/>
    <property type="match status" value="1"/>
</dbReference>
<dbReference type="Proteomes" id="UP000463939">
    <property type="component" value="Chromosome"/>
</dbReference>
<dbReference type="CDD" id="cd04301">
    <property type="entry name" value="NAT_SF"/>
    <property type="match status" value="1"/>
</dbReference>
<dbReference type="KEGG" id="sniv:SFSGTM_08400"/>
<proteinExistence type="predicted"/>
<dbReference type="EMBL" id="AP021881">
    <property type="protein sequence ID" value="BBP00132.1"/>
    <property type="molecule type" value="Genomic_DNA"/>
</dbReference>
<evidence type="ECO:0000256" key="1">
    <source>
        <dbReference type="ARBA" id="ARBA00022679"/>
    </source>
</evidence>
<dbReference type="InterPro" id="IPR000182">
    <property type="entry name" value="GNAT_dom"/>
</dbReference>
<dbReference type="InterPro" id="IPR050832">
    <property type="entry name" value="Bact_Acetyltransf"/>
</dbReference>
<dbReference type="AlphaFoldDB" id="A0A809S8C9"/>
<dbReference type="PANTHER" id="PTHR43877">
    <property type="entry name" value="AMINOALKYLPHOSPHONATE N-ACETYLTRANSFERASE-RELATED-RELATED"/>
    <property type="match status" value="1"/>
</dbReference>
<dbReference type="RefSeq" id="WP_162084098.1">
    <property type="nucleotide sequence ID" value="NZ_AP021881.1"/>
</dbReference>
<organism evidence="4 5">
    <name type="scientific">Sulfuriferula nivalis</name>
    <dbReference type="NCBI Taxonomy" id="2675298"/>
    <lineage>
        <taxon>Bacteria</taxon>
        <taxon>Pseudomonadati</taxon>
        <taxon>Pseudomonadota</taxon>
        <taxon>Betaproteobacteria</taxon>
        <taxon>Nitrosomonadales</taxon>
        <taxon>Sulfuricellaceae</taxon>
        <taxon>Sulfuriferula</taxon>
    </lineage>
</organism>
<dbReference type="InterPro" id="IPR016181">
    <property type="entry name" value="Acyl_CoA_acyltransferase"/>
</dbReference>
<dbReference type="SUPFAM" id="SSF55729">
    <property type="entry name" value="Acyl-CoA N-acyltransferases (Nat)"/>
    <property type="match status" value="1"/>
</dbReference>
<evidence type="ECO:0000313" key="5">
    <source>
        <dbReference type="Proteomes" id="UP000463939"/>
    </source>
</evidence>
<sequence>MSDSIMPIYREATSADLPAICVLGQVVNLLHHEAWPQLFSPASDPQRDDEYWQKSIGNISSTIFVAETSGEIVGFVTVRIVITENETILQPMRFARVESICVAMAFRGQGIGRELMSRAEHWAINNDAVDIRLSVWVFNQPALRLYEELGYEVRSQSLGKALTKN</sequence>
<protein>
    <submittedName>
        <fullName evidence="4">N-acetyltransferase</fullName>
    </submittedName>
</protein>
<name>A0A809S8C9_9PROT</name>
<accession>A0A809S8C9</accession>
<dbReference type="GO" id="GO:0016747">
    <property type="term" value="F:acyltransferase activity, transferring groups other than amino-acyl groups"/>
    <property type="evidence" value="ECO:0007669"/>
    <property type="project" value="InterPro"/>
</dbReference>
<dbReference type="PROSITE" id="PS51186">
    <property type="entry name" value="GNAT"/>
    <property type="match status" value="1"/>
</dbReference>
<keyword evidence="5" id="KW-1185">Reference proteome</keyword>
<gene>
    <name evidence="4" type="ORF">SFSGTM_08400</name>
</gene>
<dbReference type="Gene3D" id="3.40.630.30">
    <property type="match status" value="1"/>
</dbReference>
<keyword evidence="1 4" id="KW-0808">Transferase</keyword>
<feature type="domain" description="N-acetyltransferase" evidence="3">
    <location>
        <begin position="7"/>
        <end position="165"/>
    </location>
</feature>
<evidence type="ECO:0000313" key="4">
    <source>
        <dbReference type="EMBL" id="BBP00132.1"/>
    </source>
</evidence>
<evidence type="ECO:0000259" key="3">
    <source>
        <dbReference type="PROSITE" id="PS51186"/>
    </source>
</evidence>
<evidence type="ECO:0000256" key="2">
    <source>
        <dbReference type="ARBA" id="ARBA00023315"/>
    </source>
</evidence>